<dbReference type="InterPro" id="IPR004044">
    <property type="entry name" value="KH_dom_type_2"/>
</dbReference>
<evidence type="ECO:0000313" key="13">
    <source>
        <dbReference type="EMBL" id="QDU30470.1"/>
    </source>
</evidence>
<evidence type="ECO:0000256" key="10">
    <source>
        <dbReference type="SAM" id="Coils"/>
    </source>
</evidence>
<dbReference type="SUPFAM" id="SSF54821">
    <property type="entry name" value="Ribosomal protein S3 C-terminal domain"/>
    <property type="match status" value="1"/>
</dbReference>
<accession>A0A517YJS2</accession>
<dbReference type="GO" id="GO:0003735">
    <property type="term" value="F:structural constituent of ribosome"/>
    <property type="evidence" value="ECO:0007669"/>
    <property type="project" value="InterPro"/>
</dbReference>
<proteinExistence type="inferred from homology"/>
<dbReference type="InterPro" id="IPR057258">
    <property type="entry name" value="Ribosomal_uS3"/>
</dbReference>
<evidence type="ECO:0000256" key="4">
    <source>
        <dbReference type="ARBA" id="ARBA00022980"/>
    </source>
</evidence>
<evidence type="ECO:0000256" key="8">
    <source>
        <dbReference type="HAMAP-Rule" id="MF_01309"/>
    </source>
</evidence>
<dbReference type="Proteomes" id="UP000315017">
    <property type="component" value="Chromosome"/>
</dbReference>
<dbReference type="KEGG" id="aagg:ETAA8_56100"/>
<protein>
    <recommendedName>
        <fullName evidence="7 8">Small ribosomal subunit protein uS3</fullName>
    </recommendedName>
</protein>
<evidence type="ECO:0000313" key="14">
    <source>
        <dbReference type="Proteomes" id="UP000315017"/>
    </source>
</evidence>
<dbReference type="PANTHER" id="PTHR11760">
    <property type="entry name" value="30S/40S RIBOSOMAL PROTEIN S3"/>
    <property type="match status" value="1"/>
</dbReference>
<dbReference type="OrthoDB" id="9806396at2"/>
<dbReference type="SMART" id="SM00322">
    <property type="entry name" value="KH"/>
    <property type="match status" value="1"/>
</dbReference>
<dbReference type="GO" id="GO:0019843">
    <property type="term" value="F:rRNA binding"/>
    <property type="evidence" value="ECO:0007669"/>
    <property type="project" value="UniProtKB-UniRule"/>
</dbReference>
<dbReference type="Pfam" id="PF00189">
    <property type="entry name" value="Ribosomal_S3_C"/>
    <property type="match status" value="1"/>
</dbReference>
<evidence type="ECO:0000256" key="7">
    <source>
        <dbReference type="ARBA" id="ARBA00035257"/>
    </source>
</evidence>
<dbReference type="HAMAP" id="MF_01309_B">
    <property type="entry name" value="Ribosomal_uS3_B"/>
    <property type="match status" value="1"/>
</dbReference>
<dbReference type="SUPFAM" id="SSF54814">
    <property type="entry name" value="Prokaryotic type KH domain (KH-domain type II)"/>
    <property type="match status" value="1"/>
</dbReference>
<dbReference type="NCBIfam" id="TIGR01009">
    <property type="entry name" value="rpsC_bact"/>
    <property type="match status" value="1"/>
</dbReference>
<keyword evidence="4 8" id="KW-0689">Ribosomal protein</keyword>
<evidence type="ECO:0000259" key="12">
    <source>
        <dbReference type="PROSITE" id="PS50823"/>
    </source>
</evidence>
<dbReference type="InterPro" id="IPR018280">
    <property type="entry name" value="Ribosomal_uS3_CS"/>
</dbReference>
<dbReference type="Gene3D" id="3.30.300.20">
    <property type="match status" value="1"/>
</dbReference>
<evidence type="ECO:0000256" key="2">
    <source>
        <dbReference type="ARBA" id="ARBA00022730"/>
    </source>
</evidence>
<evidence type="ECO:0000256" key="5">
    <source>
        <dbReference type="ARBA" id="ARBA00023274"/>
    </source>
</evidence>
<dbReference type="FunFam" id="3.30.300.20:FF:000001">
    <property type="entry name" value="30S ribosomal protein S3"/>
    <property type="match status" value="1"/>
</dbReference>
<feature type="domain" description="KH type-2" evidence="12">
    <location>
        <begin position="43"/>
        <end position="111"/>
    </location>
</feature>
<keyword evidence="2 8" id="KW-0699">rRNA-binding</keyword>
<dbReference type="AlphaFoldDB" id="A0A517YJS2"/>
<dbReference type="PROSITE" id="PS00548">
    <property type="entry name" value="RIBOSOMAL_S3"/>
    <property type="match status" value="1"/>
</dbReference>
<gene>
    <name evidence="8 13" type="primary">rpsC</name>
    <name evidence="13" type="ORF">ETAA8_56100</name>
</gene>
<dbReference type="RefSeq" id="WP_145095987.1">
    <property type="nucleotide sequence ID" value="NZ_CP036274.1"/>
</dbReference>
<dbReference type="InterPro" id="IPR036419">
    <property type="entry name" value="Ribosomal_S3_C_sf"/>
</dbReference>
<organism evidence="13 14">
    <name type="scientific">Anatilimnocola aggregata</name>
    <dbReference type="NCBI Taxonomy" id="2528021"/>
    <lineage>
        <taxon>Bacteria</taxon>
        <taxon>Pseudomonadati</taxon>
        <taxon>Planctomycetota</taxon>
        <taxon>Planctomycetia</taxon>
        <taxon>Pirellulales</taxon>
        <taxon>Pirellulaceae</taxon>
        <taxon>Anatilimnocola</taxon>
    </lineage>
</organism>
<dbReference type="PROSITE" id="PS50823">
    <property type="entry name" value="KH_TYPE_2"/>
    <property type="match status" value="1"/>
</dbReference>
<dbReference type="InterPro" id="IPR004087">
    <property type="entry name" value="KH_dom"/>
</dbReference>
<dbReference type="CDD" id="cd02412">
    <property type="entry name" value="KH-II_30S_S3"/>
    <property type="match status" value="1"/>
</dbReference>
<sequence length="236" mass="26373">MGQKVNPVAFRVGIMIGWKSRWYASKKEFSQLLLEDSKIRKFIKNHPRREYKSAGIDRIEVERTRDEVKVVLHVARPGLIIGKKGQEVEILQEELQNLTGRRVNLKIEEIARPEIMAQLIAEEIAQQLAKRASFRRTIKRAIESVMDSGARGVKIQLAGRLGGAEMARCEKASAGSLPLSTLRAKIDYGFTEAATAQGNIGVQVWVNQGMHEGDATNGPDAQASEAPKKPKRTYKR</sequence>
<dbReference type="InterPro" id="IPR015946">
    <property type="entry name" value="KH_dom-like_a/b"/>
</dbReference>
<dbReference type="InterPro" id="IPR005704">
    <property type="entry name" value="Ribosomal_uS3_bac-typ"/>
</dbReference>
<evidence type="ECO:0000256" key="6">
    <source>
        <dbReference type="ARBA" id="ARBA00024998"/>
    </source>
</evidence>
<comment type="function">
    <text evidence="6 8">Binds the lower part of the 30S subunit head. Binds mRNA in the 70S ribosome, positioning it for translation.</text>
</comment>
<reference evidence="13 14" key="1">
    <citation type="submission" date="2019-02" db="EMBL/GenBank/DDBJ databases">
        <title>Deep-cultivation of Planctomycetes and their phenomic and genomic characterization uncovers novel biology.</title>
        <authorList>
            <person name="Wiegand S."/>
            <person name="Jogler M."/>
            <person name="Boedeker C."/>
            <person name="Pinto D."/>
            <person name="Vollmers J."/>
            <person name="Rivas-Marin E."/>
            <person name="Kohn T."/>
            <person name="Peeters S.H."/>
            <person name="Heuer A."/>
            <person name="Rast P."/>
            <person name="Oberbeckmann S."/>
            <person name="Bunk B."/>
            <person name="Jeske O."/>
            <person name="Meyerdierks A."/>
            <person name="Storesund J.E."/>
            <person name="Kallscheuer N."/>
            <person name="Luecker S."/>
            <person name="Lage O.M."/>
            <person name="Pohl T."/>
            <person name="Merkel B.J."/>
            <person name="Hornburger P."/>
            <person name="Mueller R.-W."/>
            <person name="Bruemmer F."/>
            <person name="Labrenz M."/>
            <person name="Spormann A.M."/>
            <person name="Op den Camp H."/>
            <person name="Overmann J."/>
            <person name="Amann R."/>
            <person name="Jetten M.S.M."/>
            <person name="Mascher T."/>
            <person name="Medema M.H."/>
            <person name="Devos D.P."/>
            <person name="Kaster A.-K."/>
            <person name="Ovreas L."/>
            <person name="Rohde M."/>
            <person name="Galperin M.Y."/>
            <person name="Jogler C."/>
        </authorList>
    </citation>
    <scope>NUCLEOTIDE SEQUENCE [LARGE SCALE GENOMIC DNA]</scope>
    <source>
        <strain evidence="13 14">ETA_A8</strain>
    </source>
</reference>
<dbReference type="GO" id="GO:0006412">
    <property type="term" value="P:translation"/>
    <property type="evidence" value="ECO:0007669"/>
    <property type="project" value="UniProtKB-UniRule"/>
</dbReference>
<keyword evidence="14" id="KW-1185">Reference proteome</keyword>
<evidence type="ECO:0000256" key="3">
    <source>
        <dbReference type="ARBA" id="ARBA00022884"/>
    </source>
</evidence>
<comment type="subunit">
    <text evidence="8">Part of the 30S ribosomal subunit. Forms a tight complex with proteins S10 and S14.</text>
</comment>
<dbReference type="EMBL" id="CP036274">
    <property type="protein sequence ID" value="QDU30470.1"/>
    <property type="molecule type" value="Genomic_DNA"/>
</dbReference>
<name>A0A517YJS2_9BACT</name>
<feature type="coiled-coil region" evidence="10">
    <location>
        <begin position="81"/>
        <end position="108"/>
    </location>
</feature>
<dbReference type="Pfam" id="PF07650">
    <property type="entry name" value="KH_2"/>
    <property type="match status" value="1"/>
</dbReference>
<keyword evidence="5 8" id="KW-0687">Ribonucleoprotein</keyword>
<evidence type="ECO:0000256" key="11">
    <source>
        <dbReference type="SAM" id="MobiDB-lite"/>
    </source>
</evidence>
<dbReference type="InterPro" id="IPR001351">
    <property type="entry name" value="Ribosomal_uS3_C"/>
</dbReference>
<feature type="region of interest" description="Disordered" evidence="11">
    <location>
        <begin position="211"/>
        <end position="236"/>
    </location>
</feature>
<dbReference type="Gene3D" id="3.30.1140.32">
    <property type="entry name" value="Ribosomal protein S3, C-terminal domain"/>
    <property type="match status" value="1"/>
</dbReference>
<dbReference type="InterPro" id="IPR009019">
    <property type="entry name" value="KH_sf_prok-type"/>
</dbReference>
<comment type="similarity">
    <text evidence="1 8 9">Belongs to the universal ribosomal protein uS3 family.</text>
</comment>
<dbReference type="GO" id="GO:0022627">
    <property type="term" value="C:cytosolic small ribosomal subunit"/>
    <property type="evidence" value="ECO:0007669"/>
    <property type="project" value="TreeGrafter"/>
</dbReference>
<evidence type="ECO:0000256" key="1">
    <source>
        <dbReference type="ARBA" id="ARBA00010761"/>
    </source>
</evidence>
<evidence type="ECO:0000256" key="9">
    <source>
        <dbReference type="RuleBase" id="RU003624"/>
    </source>
</evidence>
<dbReference type="PANTHER" id="PTHR11760:SF19">
    <property type="entry name" value="SMALL RIBOSOMAL SUBUNIT PROTEIN US3C"/>
    <property type="match status" value="1"/>
</dbReference>
<keyword evidence="10" id="KW-0175">Coiled coil</keyword>
<dbReference type="GO" id="GO:0003729">
    <property type="term" value="F:mRNA binding"/>
    <property type="evidence" value="ECO:0007669"/>
    <property type="project" value="UniProtKB-UniRule"/>
</dbReference>
<keyword evidence="3 8" id="KW-0694">RNA-binding</keyword>